<gene>
    <name evidence="2" type="ORF">M124_4426</name>
</gene>
<evidence type="ECO:0000313" key="3">
    <source>
        <dbReference type="Proteomes" id="UP000020529"/>
    </source>
</evidence>
<name>A0A015U0G6_BACFG</name>
<evidence type="ECO:0000313" key="2">
    <source>
        <dbReference type="EMBL" id="EXY76686.1"/>
    </source>
</evidence>
<dbReference type="AlphaFoldDB" id="A0A015U0G6"/>
<accession>A0A015U0G6</accession>
<reference evidence="2 3" key="1">
    <citation type="submission" date="2014-02" db="EMBL/GenBank/DDBJ databases">
        <authorList>
            <person name="Sears C."/>
            <person name="Carroll K."/>
            <person name="Sack B.R."/>
            <person name="Qadri F."/>
            <person name="Myers L.L."/>
            <person name="Chung G.-T."/>
            <person name="Escheverria P."/>
            <person name="Fraser C.M."/>
            <person name="Sadzewicz L."/>
            <person name="Shefchek K.A."/>
            <person name="Tallon L."/>
            <person name="Das S.P."/>
            <person name="Daugherty S."/>
            <person name="Mongodin E.F."/>
        </authorList>
    </citation>
    <scope>NUCLEOTIDE SEQUENCE [LARGE SCALE GENOMIC DNA]</scope>
    <source>
        <strain evidence="3">3988T(B)14</strain>
    </source>
</reference>
<keyword evidence="1" id="KW-0812">Transmembrane</keyword>
<keyword evidence="1" id="KW-0472">Membrane</keyword>
<feature type="transmembrane region" description="Helical" evidence="1">
    <location>
        <begin position="6"/>
        <end position="24"/>
    </location>
</feature>
<keyword evidence="1" id="KW-1133">Transmembrane helix</keyword>
<proteinExistence type="predicted"/>
<dbReference type="Proteomes" id="UP000020529">
    <property type="component" value="Unassembled WGS sequence"/>
</dbReference>
<feature type="non-terminal residue" evidence="2">
    <location>
        <position position="46"/>
    </location>
</feature>
<protein>
    <submittedName>
        <fullName evidence="2">Uncharacterized protein</fullName>
    </submittedName>
</protein>
<organism evidence="2 3">
    <name type="scientific">Bacteroides fragilis str. 3988T(B)14</name>
    <dbReference type="NCBI Taxonomy" id="1339315"/>
    <lineage>
        <taxon>Bacteria</taxon>
        <taxon>Pseudomonadati</taxon>
        <taxon>Bacteroidota</taxon>
        <taxon>Bacteroidia</taxon>
        <taxon>Bacteroidales</taxon>
        <taxon>Bacteroidaceae</taxon>
        <taxon>Bacteroides</taxon>
    </lineage>
</organism>
<sequence>MNARLLFILLLFVIGALWYIIGYWRRKAGEAAFAAARLAEKSEERE</sequence>
<evidence type="ECO:0000256" key="1">
    <source>
        <dbReference type="SAM" id="Phobius"/>
    </source>
</evidence>
<comment type="caution">
    <text evidence="2">The sequence shown here is derived from an EMBL/GenBank/DDBJ whole genome shotgun (WGS) entry which is preliminary data.</text>
</comment>
<dbReference type="EMBL" id="JGCY01000118">
    <property type="protein sequence ID" value="EXY76686.1"/>
    <property type="molecule type" value="Genomic_DNA"/>
</dbReference>